<evidence type="ECO:0000259" key="4">
    <source>
        <dbReference type="Pfam" id="PF01168"/>
    </source>
</evidence>
<evidence type="ECO:0000256" key="2">
    <source>
        <dbReference type="HAMAP-Rule" id="MF_02087"/>
    </source>
</evidence>
<comment type="function">
    <text evidence="2">Pyridoxal 5'-phosphate (PLP)-binding protein, which is involved in PLP homeostasis.</text>
</comment>
<dbReference type="SUPFAM" id="SSF51419">
    <property type="entry name" value="PLP-binding barrel"/>
    <property type="match status" value="1"/>
</dbReference>
<feature type="modified residue" description="N6-(pyridoxal phosphate)lysine" evidence="2">
    <location>
        <position position="43"/>
    </location>
</feature>
<dbReference type="EMBL" id="JBHDLN010000014">
    <property type="protein sequence ID" value="MFB0845350.1"/>
    <property type="molecule type" value="Genomic_DNA"/>
</dbReference>
<dbReference type="Gene3D" id="3.20.20.10">
    <property type="entry name" value="Alanine racemase"/>
    <property type="match status" value="1"/>
</dbReference>
<comment type="similarity">
    <text evidence="2 3">Belongs to the pyridoxal phosphate-binding protein YggS/PROSC family.</text>
</comment>
<name>A0ABV4V923_9BACL</name>
<evidence type="ECO:0000313" key="5">
    <source>
        <dbReference type="EMBL" id="MFB0845350.1"/>
    </source>
</evidence>
<dbReference type="PROSITE" id="PS01211">
    <property type="entry name" value="UPF0001"/>
    <property type="match status" value="1"/>
</dbReference>
<dbReference type="InterPro" id="IPR001608">
    <property type="entry name" value="Ala_racemase_N"/>
</dbReference>
<dbReference type="Proteomes" id="UP001575622">
    <property type="component" value="Unassembled WGS sequence"/>
</dbReference>
<dbReference type="NCBIfam" id="TIGR00044">
    <property type="entry name" value="YggS family pyridoxal phosphate-dependent enzyme"/>
    <property type="match status" value="1"/>
</dbReference>
<accession>A0ABV4V923</accession>
<dbReference type="PANTHER" id="PTHR10146">
    <property type="entry name" value="PROLINE SYNTHETASE CO-TRANSCRIBED BACTERIAL HOMOLOG PROTEIN"/>
    <property type="match status" value="1"/>
</dbReference>
<proteinExistence type="inferred from homology"/>
<dbReference type="InterPro" id="IPR011078">
    <property type="entry name" value="PyrdxlP_homeostasis"/>
</dbReference>
<dbReference type="CDD" id="cd00635">
    <property type="entry name" value="PLPDE_III_YBL036c_like"/>
    <property type="match status" value="1"/>
</dbReference>
<feature type="domain" description="Alanine racemase N-terminal" evidence="4">
    <location>
        <begin position="16"/>
        <end position="231"/>
    </location>
</feature>
<comment type="caution">
    <text evidence="5">The sequence shown here is derived from an EMBL/GenBank/DDBJ whole genome shotgun (WGS) entry which is preliminary data.</text>
</comment>
<gene>
    <name evidence="5" type="ORF">ACEU3E_24510</name>
</gene>
<dbReference type="InterPro" id="IPR029066">
    <property type="entry name" value="PLP-binding_barrel"/>
</dbReference>
<dbReference type="RefSeq" id="WP_373955497.1">
    <property type="nucleotide sequence ID" value="NZ_JBHDLN010000014.1"/>
</dbReference>
<dbReference type="HAMAP" id="MF_02087">
    <property type="entry name" value="PLP_homeostasis"/>
    <property type="match status" value="1"/>
</dbReference>
<dbReference type="PIRSF" id="PIRSF004848">
    <property type="entry name" value="YBL036c_PLPDEIII"/>
    <property type="match status" value="1"/>
</dbReference>
<evidence type="ECO:0000313" key="6">
    <source>
        <dbReference type="Proteomes" id="UP001575622"/>
    </source>
</evidence>
<dbReference type="Pfam" id="PF01168">
    <property type="entry name" value="Ala_racemase_N"/>
    <property type="match status" value="1"/>
</dbReference>
<protein>
    <recommendedName>
        <fullName evidence="2">Pyridoxal phosphate homeostasis protein</fullName>
        <shortName evidence="2">PLP homeostasis protein</shortName>
    </recommendedName>
</protein>
<sequence>MKKEGLAMTAISSNIAAVERRIQAACLRAGRRREDVGIIAVTKYGSADLTARMLQLGMMHIGENRWQHAQPKWEALGDQGIWHFIGHLQTNKVRDVVGKFAYIHSLDRMSLATEIQRKADALGEPVRCFIQVNVSGEESKYGLPPEELVPFARQMSKLDAVQVVGLMTMAPLDRDAEAARPVFRGLRQLRGELNEAGALGYEVQHLSMGMSGDFEVAIEEGATWLRLGSVLCKQEGQA</sequence>
<keyword evidence="6" id="KW-1185">Reference proteome</keyword>
<keyword evidence="1 2" id="KW-0663">Pyridoxal phosphate</keyword>
<dbReference type="PANTHER" id="PTHR10146:SF14">
    <property type="entry name" value="PYRIDOXAL PHOSPHATE HOMEOSTASIS PROTEIN"/>
    <property type="match status" value="1"/>
</dbReference>
<evidence type="ECO:0000256" key="3">
    <source>
        <dbReference type="RuleBase" id="RU004514"/>
    </source>
</evidence>
<organism evidence="5 6">
    <name type="scientific">Paenibacillus oleatilyticus</name>
    <dbReference type="NCBI Taxonomy" id="2594886"/>
    <lineage>
        <taxon>Bacteria</taxon>
        <taxon>Bacillati</taxon>
        <taxon>Bacillota</taxon>
        <taxon>Bacilli</taxon>
        <taxon>Bacillales</taxon>
        <taxon>Paenibacillaceae</taxon>
        <taxon>Paenibacillus</taxon>
    </lineage>
</organism>
<reference evidence="5 6" key="1">
    <citation type="submission" date="2024-09" db="EMBL/GenBank/DDBJ databases">
        <authorList>
            <person name="Makale K.P.P."/>
            <person name="Makhzoum A."/>
            <person name="Rantong G."/>
            <person name="Rahube T.O."/>
        </authorList>
    </citation>
    <scope>NUCLEOTIDE SEQUENCE [LARGE SCALE GENOMIC DNA]</scope>
    <source>
        <strain evidence="5 6">KM_D13</strain>
    </source>
</reference>
<evidence type="ECO:0000256" key="1">
    <source>
        <dbReference type="ARBA" id="ARBA00022898"/>
    </source>
</evidence>